<dbReference type="InterPro" id="IPR029069">
    <property type="entry name" value="HotDog_dom_sf"/>
</dbReference>
<sequence>MARLQLDLPEDGFRFSTRMTVRSTDINAGQHLGNDALVSMLSEARSRFLFAEGIDDAGDEDGLGIVVTDLATLYKAEAFARDELLFEVGVMDFNKYGGDITFRVSRPDDGALIALAKNGFVFFDYRASRVTPMPESFRARFPGVTQAC</sequence>
<dbReference type="PANTHER" id="PTHR31793:SF27">
    <property type="entry name" value="NOVEL THIOESTERASE SUPERFAMILY DOMAIN AND SAPOSIN A-TYPE DOMAIN CONTAINING PROTEIN (0610012H03RIK)"/>
    <property type="match status" value="1"/>
</dbReference>
<comment type="similarity">
    <text evidence="1">Belongs to the 4-hydroxybenzoyl-CoA thioesterase family.</text>
</comment>
<name>A0A1H1YRT9_9PSED</name>
<organism evidence="3 4">
    <name type="scientific">Pseudomonas oryzae</name>
    <dbReference type="NCBI Taxonomy" id="1392877"/>
    <lineage>
        <taxon>Bacteria</taxon>
        <taxon>Pseudomonadati</taxon>
        <taxon>Pseudomonadota</taxon>
        <taxon>Gammaproteobacteria</taxon>
        <taxon>Pseudomonadales</taxon>
        <taxon>Pseudomonadaceae</taxon>
        <taxon>Pseudomonas</taxon>
    </lineage>
</organism>
<dbReference type="RefSeq" id="WP_090351487.1">
    <property type="nucleotide sequence ID" value="NZ_LT629751.1"/>
</dbReference>
<keyword evidence="2" id="KW-0378">Hydrolase</keyword>
<dbReference type="Proteomes" id="UP000243359">
    <property type="component" value="Chromosome I"/>
</dbReference>
<dbReference type="Gene3D" id="3.10.129.10">
    <property type="entry name" value="Hotdog Thioesterase"/>
    <property type="match status" value="1"/>
</dbReference>
<evidence type="ECO:0000256" key="1">
    <source>
        <dbReference type="ARBA" id="ARBA00005953"/>
    </source>
</evidence>
<accession>A0A1H1YRT9</accession>
<dbReference type="CDD" id="cd00586">
    <property type="entry name" value="4HBT"/>
    <property type="match status" value="1"/>
</dbReference>
<reference evidence="4" key="1">
    <citation type="submission" date="2016-10" db="EMBL/GenBank/DDBJ databases">
        <authorList>
            <person name="Varghese N."/>
            <person name="Submissions S."/>
        </authorList>
    </citation>
    <scope>NUCLEOTIDE SEQUENCE [LARGE SCALE GENOMIC DNA]</scope>
    <source>
        <strain evidence="4">KCTC 32247</strain>
    </source>
</reference>
<evidence type="ECO:0000256" key="2">
    <source>
        <dbReference type="ARBA" id="ARBA00022801"/>
    </source>
</evidence>
<dbReference type="STRING" id="1392877.SAMN05216221_3903"/>
<proteinExistence type="inferred from homology"/>
<protein>
    <submittedName>
        <fullName evidence="3">Acyl-CoA thioesterase FadM</fullName>
    </submittedName>
</protein>
<dbReference type="OrthoDB" id="333038at2"/>
<gene>
    <name evidence="3" type="ORF">SAMN05216221_3903</name>
</gene>
<dbReference type="EMBL" id="LT629751">
    <property type="protein sequence ID" value="SDT23999.1"/>
    <property type="molecule type" value="Genomic_DNA"/>
</dbReference>
<evidence type="ECO:0000313" key="3">
    <source>
        <dbReference type="EMBL" id="SDT23999.1"/>
    </source>
</evidence>
<dbReference type="Pfam" id="PF13279">
    <property type="entry name" value="4HBT_2"/>
    <property type="match status" value="1"/>
</dbReference>
<dbReference type="PANTHER" id="PTHR31793">
    <property type="entry name" value="4-HYDROXYBENZOYL-COA THIOESTERASE FAMILY MEMBER"/>
    <property type="match status" value="1"/>
</dbReference>
<evidence type="ECO:0000313" key="4">
    <source>
        <dbReference type="Proteomes" id="UP000243359"/>
    </source>
</evidence>
<dbReference type="SUPFAM" id="SSF54637">
    <property type="entry name" value="Thioesterase/thiol ester dehydrase-isomerase"/>
    <property type="match status" value="1"/>
</dbReference>
<dbReference type="AlphaFoldDB" id="A0A1H1YRT9"/>
<keyword evidence="4" id="KW-1185">Reference proteome</keyword>
<dbReference type="InterPro" id="IPR050563">
    <property type="entry name" value="4-hydroxybenzoyl-CoA_TE"/>
</dbReference>
<dbReference type="GO" id="GO:0047617">
    <property type="term" value="F:fatty acyl-CoA hydrolase activity"/>
    <property type="evidence" value="ECO:0007669"/>
    <property type="project" value="TreeGrafter"/>
</dbReference>